<evidence type="ECO:0000256" key="1">
    <source>
        <dbReference type="ARBA" id="ARBA00022729"/>
    </source>
</evidence>
<name>A0A3S5CF56_9PLAT</name>
<organism evidence="7 8">
    <name type="scientific">Protopolystoma xenopodis</name>
    <dbReference type="NCBI Taxonomy" id="117903"/>
    <lineage>
        <taxon>Eukaryota</taxon>
        <taxon>Metazoa</taxon>
        <taxon>Spiralia</taxon>
        <taxon>Lophotrochozoa</taxon>
        <taxon>Platyhelminthes</taxon>
        <taxon>Monogenea</taxon>
        <taxon>Polyopisthocotylea</taxon>
        <taxon>Polystomatidea</taxon>
        <taxon>Polystomatidae</taxon>
        <taxon>Protopolystoma</taxon>
    </lineage>
</organism>
<dbReference type="CDD" id="cd19941">
    <property type="entry name" value="TIL"/>
    <property type="match status" value="1"/>
</dbReference>
<dbReference type="InterPro" id="IPR036084">
    <property type="entry name" value="Ser_inhib-like_sf"/>
</dbReference>
<keyword evidence="2" id="KW-1015">Disulfide bond</keyword>
<evidence type="ECO:0000256" key="3">
    <source>
        <dbReference type="ARBA" id="ARBA00023180"/>
    </source>
</evidence>
<accession>A0A3S5CF56</accession>
<gene>
    <name evidence="7" type="ORF">PXEA_LOCUS9564</name>
</gene>
<proteinExistence type="predicted"/>
<dbReference type="Proteomes" id="UP000784294">
    <property type="component" value="Unassembled WGS sequence"/>
</dbReference>
<dbReference type="Gene3D" id="2.10.25.10">
    <property type="entry name" value="Laminin"/>
    <property type="match status" value="1"/>
</dbReference>
<dbReference type="InterPro" id="IPR044004">
    <property type="entry name" value="TSP1_spondin_dom"/>
</dbReference>
<evidence type="ECO:0000256" key="4">
    <source>
        <dbReference type="SAM" id="MobiDB-lite"/>
    </source>
</evidence>
<dbReference type="Gene3D" id="2.20.100.10">
    <property type="entry name" value="Thrombospondin type-1 (TSP1) repeat"/>
    <property type="match status" value="2"/>
</dbReference>
<dbReference type="SMART" id="SM00209">
    <property type="entry name" value="TSP1"/>
    <property type="match status" value="2"/>
</dbReference>
<dbReference type="SUPFAM" id="SSF82895">
    <property type="entry name" value="TSP-1 type 1 repeat"/>
    <property type="match status" value="2"/>
</dbReference>
<dbReference type="EMBL" id="CAAALY010027208">
    <property type="protein sequence ID" value="VEL16124.1"/>
    <property type="molecule type" value="Genomic_DNA"/>
</dbReference>
<dbReference type="AlphaFoldDB" id="A0A3S5CF56"/>
<dbReference type="OrthoDB" id="446173at2759"/>
<evidence type="ECO:0000313" key="8">
    <source>
        <dbReference type="Proteomes" id="UP000784294"/>
    </source>
</evidence>
<evidence type="ECO:0000256" key="5">
    <source>
        <dbReference type="SAM" id="SignalP"/>
    </source>
</evidence>
<protein>
    <recommendedName>
        <fullName evidence="6">Spondin-like TSP1 domain-containing protein</fullName>
    </recommendedName>
</protein>
<sequence>MLDGSHSREASFSFLHLLIYRLLFSSLHSLDDFILILSQELDCVWSAWSPWAACSHTCGPSGTRSRFRSVEEPARPGGLACPADGFLETQSCPPPDNLPCPCRLSAWTEWSECSQDCGGGGWRSRTRKSLACELTETDNAEVRQVEECNMDPCLKTITTASIRSTVTTTSSELNVGLITTSPVANITSSSTSSGTKVSTKTPEMTITPTPMTTLPAEHVCQLGYLHYTCYNLTCPHWCHDLVHRELADSPELKLDTGLGATVATVASNCEESSVCMSGCFCPLGMLVDADGSCVKPDNCSCEITSASCDEW</sequence>
<dbReference type="PANTHER" id="PTHR11311">
    <property type="entry name" value="SPONDIN"/>
    <property type="match status" value="1"/>
</dbReference>
<keyword evidence="8" id="KW-1185">Reference proteome</keyword>
<dbReference type="PROSITE" id="PS50092">
    <property type="entry name" value="TSP1"/>
    <property type="match status" value="2"/>
</dbReference>
<dbReference type="Pfam" id="PF00090">
    <property type="entry name" value="TSP_1"/>
    <property type="match status" value="1"/>
</dbReference>
<keyword evidence="3" id="KW-0325">Glycoprotein</keyword>
<dbReference type="InterPro" id="IPR036383">
    <property type="entry name" value="TSP1_rpt_sf"/>
</dbReference>
<dbReference type="Pfam" id="PF19028">
    <property type="entry name" value="TSP1_spondin"/>
    <property type="match status" value="1"/>
</dbReference>
<feature type="domain" description="Spondin-like TSP1" evidence="6">
    <location>
        <begin position="43"/>
        <end position="93"/>
    </location>
</feature>
<reference evidence="7" key="1">
    <citation type="submission" date="2018-11" db="EMBL/GenBank/DDBJ databases">
        <authorList>
            <consortium name="Pathogen Informatics"/>
        </authorList>
    </citation>
    <scope>NUCLEOTIDE SEQUENCE</scope>
</reference>
<feature type="region of interest" description="Disordered" evidence="4">
    <location>
        <begin position="188"/>
        <end position="209"/>
    </location>
</feature>
<comment type="caution">
    <text evidence="7">The sequence shown here is derived from an EMBL/GenBank/DDBJ whole genome shotgun (WGS) entry which is preliminary data.</text>
</comment>
<dbReference type="SUPFAM" id="SSF57567">
    <property type="entry name" value="Serine protease inhibitors"/>
    <property type="match status" value="1"/>
</dbReference>
<evidence type="ECO:0000313" key="7">
    <source>
        <dbReference type="EMBL" id="VEL16124.1"/>
    </source>
</evidence>
<dbReference type="GO" id="GO:0030036">
    <property type="term" value="P:actin cytoskeleton organization"/>
    <property type="evidence" value="ECO:0007669"/>
    <property type="project" value="TreeGrafter"/>
</dbReference>
<evidence type="ECO:0000259" key="6">
    <source>
        <dbReference type="Pfam" id="PF19028"/>
    </source>
</evidence>
<dbReference type="InterPro" id="IPR051418">
    <property type="entry name" value="Spondin/Thrombospondin_T1"/>
</dbReference>
<dbReference type="PANTHER" id="PTHR11311:SF30">
    <property type="entry name" value="SPONDIN-LIKE TSP1 DOMAIN-CONTAINING PROTEIN"/>
    <property type="match status" value="1"/>
</dbReference>
<feature type="signal peptide" evidence="5">
    <location>
        <begin position="1"/>
        <end position="29"/>
    </location>
</feature>
<dbReference type="InterPro" id="IPR000884">
    <property type="entry name" value="TSP1_rpt"/>
</dbReference>
<keyword evidence="1 5" id="KW-0732">Signal</keyword>
<evidence type="ECO:0000256" key="2">
    <source>
        <dbReference type="ARBA" id="ARBA00023157"/>
    </source>
</evidence>
<dbReference type="GO" id="GO:0005886">
    <property type="term" value="C:plasma membrane"/>
    <property type="evidence" value="ECO:0007669"/>
    <property type="project" value="TreeGrafter"/>
</dbReference>
<feature type="chain" id="PRO_5018624605" description="Spondin-like TSP1 domain-containing protein" evidence="5">
    <location>
        <begin position="30"/>
        <end position="311"/>
    </location>
</feature>